<accession>A0A5N6VSU5</accession>
<dbReference type="Proteomes" id="UP000325433">
    <property type="component" value="Unassembled WGS sequence"/>
</dbReference>
<dbReference type="AlphaFoldDB" id="A0A5N6VSU5"/>
<gene>
    <name evidence="1" type="ORF">BDV41DRAFT_543265</name>
</gene>
<keyword evidence="2" id="KW-1185">Reference proteome</keyword>
<name>A0A5N6VSU5_9EURO</name>
<protein>
    <submittedName>
        <fullName evidence="1">Uncharacterized protein</fullName>
    </submittedName>
</protein>
<organism evidence="1 2">
    <name type="scientific">Aspergillus transmontanensis</name>
    <dbReference type="NCBI Taxonomy" id="1034304"/>
    <lineage>
        <taxon>Eukaryota</taxon>
        <taxon>Fungi</taxon>
        <taxon>Dikarya</taxon>
        <taxon>Ascomycota</taxon>
        <taxon>Pezizomycotina</taxon>
        <taxon>Eurotiomycetes</taxon>
        <taxon>Eurotiomycetidae</taxon>
        <taxon>Eurotiales</taxon>
        <taxon>Aspergillaceae</taxon>
        <taxon>Aspergillus</taxon>
        <taxon>Aspergillus subgen. Circumdati</taxon>
    </lineage>
</organism>
<evidence type="ECO:0000313" key="1">
    <source>
        <dbReference type="EMBL" id="KAE8310989.1"/>
    </source>
</evidence>
<evidence type="ECO:0000313" key="2">
    <source>
        <dbReference type="Proteomes" id="UP000325433"/>
    </source>
</evidence>
<sequence>MDQNPCTYLAGGSVSLGLSLFNTWNVGCLIYRGGRMRLHGCYARNPGFGAGKDRRLAGTCNRTR</sequence>
<proteinExistence type="predicted"/>
<dbReference type="EMBL" id="ML738347">
    <property type="protein sequence ID" value="KAE8310989.1"/>
    <property type="molecule type" value="Genomic_DNA"/>
</dbReference>
<reference evidence="2" key="1">
    <citation type="submission" date="2019-04" db="EMBL/GenBank/DDBJ databases">
        <title>Friends and foes A comparative genomics studyof 23 Aspergillus species from section Flavi.</title>
        <authorList>
            <consortium name="DOE Joint Genome Institute"/>
            <person name="Kjaerbolling I."/>
            <person name="Vesth T."/>
            <person name="Frisvad J.C."/>
            <person name="Nybo J.L."/>
            <person name="Theobald S."/>
            <person name="Kildgaard S."/>
            <person name="Isbrandt T."/>
            <person name="Kuo A."/>
            <person name="Sato A."/>
            <person name="Lyhne E.K."/>
            <person name="Kogle M.E."/>
            <person name="Wiebenga A."/>
            <person name="Kun R.S."/>
            <person name="Lubbers R.J."/>
            <person name="Makela M.R."/>
            <person name="Barry K."/>
            <person name="Chovatia M."/>
            <person name="Clum A."/>
            <person name="Daum C."/>
            <person name="Haridas S."/>
            <person name="He G."/>
            <person name="LaButti K."/>
            <person name="Lipzen A."/>
            <person name="Mondo S."/>
            <person name="Riley R."/>
            <person name="Salamov A."/>
            <person name="Simmons B.A."/>
            <person name="Magnuson J.K."/>
            <person name="Henrissat B."/>
            <person name="Mortensen U.H."/>
            <person name="Larsen T.O."/>
            <person name="Devries R.P."/>
            <person name="Grigoriev I.V."/>
            <person name="Machida M."/>
            <person name="Baker S.E."/>
            <person name="Andersen M.R."/>
        </authorList>
    </citation>
    <scope>NUCLEOTIDE SEQUENCE [LARGE SCALE GENOMIC DNA]</scope>
    <source>
        <strain evidence="2">CBS 130015</strain>
    </source>
</reference>